<sequence>MTEIELLRDKILLFNDFLIEKLGMPKEFFIETNNLIEKAYQEKNMKVLKSGDKEIYLHLKEMSLEMQLELKALFKEKLDLDLDILQKLFDKSIEKIIKRGKILTDDEYRILLDKMNDLTEIKSEEEIKNINTLLIDYSSK</sequence>
<protein>
    <submittedName>
        <fullName evidence="1">Uncharacterized protein</fullName>
    </submittedName>
</protein>
<evidence type="ECO:0000313" key="1">
    <source>
        <dbReference type="EMBL" id="OWP82635.1"/>
    </source>
</evidence>
<comment type="caution">
    <text evidence="1">The sequence shown here is derived from an EMBL/GenBank/DDBJ whole genome shotgun (WGS) entry which is preliminary data.</text>
</comment>
<dbReference type="Proteomes" id="UP000197768">
    <property type="component" value="Unassembled WGS sequence"/>
</dbReference>
<organism evidence="1 2">
    <name type="scientific">Flavobacterium davisii</name>
    <dbReference type="NCBI Taxonomy" id="2906077"/>
    <lineage>
        <taxon>Bacteria</taxon>
        <taxon>Pseudomonadati</taxon>
        <taxon>Bacteroidota</taxon>
        <taxon>Flavobacteriia</taxon>
        <taxon>Flavobacteriales</taxon>
        <taxon>Flavobacteriaceae</taxon>
        <taxon>Flavobacterium</taxon>
    </lineage>
</organism>
<accession>A0A246GEV3</accession>
<dbReference type="RefSeq" id="WP_088395105.1">
    <property type="nucleotide sequence ID" value="NZ_MTCZ01000323.1"/>
</dbReference>
<reference evidence="1 2" key="1">
    <citation type="journal article" date="2017" name="Infect. Genet. Evol.">
        <title>Comparative genome analysis of fish pathogen Flavobacterium columnare reveals extensive sequence diversity within the species.</title>
        <authorList>
            <person name="Kayansamruaj P."/>
            <person name="Dong H.T."/>
            <person name="Hirono I."/>
            <person name="Kondo H."/>
            <person name="Senapin S."/>
            <person name="Rodkhum C."/>
        </authorList>
    </citation>
    <scope>NUCLEOTIDE SEQUENCE [LARGE SCALE GENOMIC DNA]</scope>
    <source>
        <strain evidence="1 2">1215</strain>
    </source>
</reference>
<name>A0A246GEV3_9FLAO</name>
<dbReference type="EMBL" id="MTCZ01000323">
    <property type="protein sequence ID" value="OWP82635.1"/>
    <property type="molecule type" value="Genomic_DNA"/>
</dbReference>
<evidence type="ECO:0000313" key="2">
    <source>
        <dbReference type="Proteomes" id="UP000197768"/>
    </source>
</evidence>
<gene>
    <name evidence="1" type="ORF">BWK59_14820</name>
</gene>
<proteinExistence type="predicted"/>
<dbReference type="AlphaFoldDB" id="A0A246GEV3"/>